<evidence type="ECO:0000256" key="1">
    <source>
        <dbReference type="SAM" id="MobiDB-lite"/>
    </source>
</evidence>
<feature type="transmembrane region" description="Helical" evidence="2">
    <location>
        <begin position="6"/>
        <end position="27"/>
    </location>
</feature>
<feature type="region of interest" description="Disordered" evidence="1">
    <location>
        <begin position="141"/>
        <end position="160"/>
    </location>
</feature>
<keyword evidence="2" id="KW-0812">Transmembrane</keyword>
<dbReference type="Proteomes" id="UP001189429">
    <property type="component" value="Unassembled WGS sequence"/>
</dbReference>
<protein>
    <submittedName>
        <fullName evidence="3">Uncharacterized protein</fullName>
    </submittedName>
</protein>
<dbReference type="EMBL" id="CAUYUJ010015966">
    <property type="protein sequence ID" value="CAK0860320.1"/>
    <property type="molecule type" value="Genomic_DNA"/>
</dbReference>
<sequence length="160" mass="17675">SDFREALATPLFIGNVLVPVLGLTWWVRKGSRLNRLADQVHELIEGMVRQRQKRVLRAVIKMINVGTLVEVALWKTVCVLTSTALDHGMLCTTSKAILLDGLQRRGIRLRGQREVTQIILSCEGMELTALKNLLDGSGTIRTSTSSSTTTSRTGSTRTRS</sequence>
<keyword evidence="2" id="KW-0472">Membrane</keyword>
<evidence type="ECO:0000256" key="2">
    <source>
        <dbReference type="SAM" id="Phobius"/>
    </source>
</evidence>
<accession>A0ABN9UKG8</accession>
<proteinExistence type="predicted"/>
<gene>
    <name evidence="3" type="ORF">PCOR1329_LOCUS49324</name>
</gene>
<keyword evidence="4" id="KW-1185">Reference proteome</keyword>
<evidence type="ECO:0000313" key="4">
    <source>
        <dbReference type="Proteomes" id="UP001189429"/>
    </source>
</evidence>
<name>A0ABN9UKG8_9DINO</name>
<reference evidence="3" key="1">
    <citation type="submission" date="2023-10" db="EMBL/GenBank/DDBJ databases">
        <authorList>
            <person name="Chen Y."/>
            <person name="Shah S."/>
            <person name="Dougan E. K."/>
            <person name="Thang M."/>
            <person name="Chan C."/>
        </authorList>
    </citation>
    <scope>NUCLEOTIDE SEQUENCE [LARGE SCALE GENOMIC DNA]</scope>
</reference>
<feature type="non-terminal residue" evidence="3">
    <location>
        <position position="1"/>
    </location>
</feature>
<evidence type="ECO:0000313" key="3">
    <source>
        <dbReference type="EMBL" id="CAK0860320.1"/>
    </source>
</evidence>
<keyword evidence="2" id="KW-1133">Transmembrane helix</keyword>
<comment type="caution">
    <text evidence="3">The sequence shown here is derived from an EMBL/GenBank/DDBJ whole genome shotgun (WGS) entry which is preliminary data.</text>
</comment>
<organism evidence="3 4">
    <name type="scientific">Prorocentrum cordatum</name>
    <dbReference type="NCBI Taxonomy" id="2364126"/>
    <lineage>
        <taxon>Eukaryota</taxon>
        <taxon>Sar</taxon>
        <taxon>Alveolata</taxon>
        <taxon>Dinophyceae</taxon>
        <taxon>Prorocentrales</taxon>
        <taxon>Prorocentraceae</taxon>
        <taxon>Prorocentrum</taxon>
    </lineage>
</organism>